<protein>
    <submittedName>
        <fullName evidence="2">Uncharacterized protein</fullName>
    </submittedName>
</protein>
<gene>
    <name evidence="2" type="ORF">PoB_001655800</name>
</gene>
<dbReference type="EMBL" id="BLXT01001985">
    <property type="protein sequence ID" value="GFN90052.1"/>
    <property type="molecule type" value="Genomic_DNA"/>
</dbReference>
<proteinExistence type="predicted"/>
<dbReference type="AlphaFoldDB" id="A0AAV3Z6F4"/>
<organism evidence="2 3">
    <name type="scientific">Plakobranchus ocellatus</name>
    <dbReference type="NCBI Taxonomy" id="259542"/>
    <lineage>
        <taxon>Eukaryota</taxon>
        <taxon>Metazoa</taxon>
        <taxon>Spiralia</taxon>
        <taxon>Lophotrochozoa</taxon>
        <taxon>Mollusca</taxon>
        <taxon>Gastropoda</taxon>
        <taxon>Heterobranchia</taxon>
        <taxon>Euthyneura</taxon>
        <taxon>Panpulmonata</taxon>
        <taxon>Sacoglossa</taxon>
        <taxon>Placobranchoidea</taxon>
        <taxon>Plakobranchidae</taxon>
        <taxon>Plakobranchus</taxon>
    </lineage>
</organism>
<dbReference type="Proteomes" id="UP000735302">
    <property type="component" value="Unassembled WGS sequence"/>
</dbReference>
<keyword evidence="3" id="KW-1185">Reference proteome</keyword>
<evidence type="ECO:0000256" key="1">
    <source>
        <dbReference type="SAM" id="MobiDB-lite"/>
    </source>
</evidence>
<reference evidence="2 3" key="1">
    <citation type="journal article" date="2021" name="Elife">
        <title>Chloroplast acquisition without the gene transfer in kleptoplastic sea slugs, Plakobranchus ocellatus.</title>
        <authorList>
            <person name="Maeda T."/>
            <person name="Takahashi S."/>
            <person name="Yoshida T."/>
            <person name="Shimamura S."/>
            <person name="Takaki Y."/>
            <person name="Nagai Y."/>
            <person name="Toyoda A."/>
            <person name="Suzuki Y."/>
            <person name="Arimoto A."/>
            <person name="Ishii H."/>
            <person name="Satoh N."/>
            <person name="Nishiyama T."/>
            <person name="Hasebe M."/>
            <person name="Maruyama T."/>
            <person name="Minagawa J."/>
            <person name="Obokata J."/>
            <person name="Shigenobu S."/>
        </authorList>
    </citation>
    <scope>NUCLEOTIDE SEQUENCE [LARGE SCALE GENOMIC DNA]</scope>
</reference>
<comment type="caution">
    <text evidence="2">The sequence shown here is derived from an EMBL/GenBank/DDBJ whole genome shotgun (WGS) entry which is preliminary data.</text>
</comment>
<evidence type="ECO:0000313" key="3">
    <source>
        <dbReference type="Proteomes" id="UP000735302"/>
    </source>
</evidence>
<feature type="region of interest" description="Disordered" evidence="1">
    <location>
        <begin position="1"/>
        <end position="36"/>
    </location>
</feature>
<accession>A0AAV3Z6F4</accession>
<name>A0AAV3Z6F4_9GAST</name>
<feature type="compositionally biased region" description="Basic and acidic residues" evidence="1">
    <location>
        <begin position="13"/>
        <end position="29"/>
    </location>
</feature>
<evidence type="ECO:0000313" key="2">
    <source>
        <dbReference type="EMBL" id="GFN90052.1"/>
    </source>
</evidence>
<sequence>MDESRRNKGRNFSQEKKSRRSEGNGRQRYEASWSHDTNQAMSIKKWRSGLIKRRVLTGPCNTDNQNEYQEYGKDFDHNNEPSVRSEANKILQEYYTLPQEQSPVDSFILKI</sequence>